<name>A0A317W9V9_9EURO</name>
<feature type="compositionally biased region" description="Acidic residues" evidence="1">
    <location>
        <begin position="576"/>
        <end position="593"/>
    </location>
</feature>
<feature type="compositionally biased region" description="Low complexity" evidence="1">
    <location>
        <begin position="381"/>
        <end position="392"/>
    </location>
</feature>
<dbReference type="EMBL" id="MSFL01000012">
    <property type="protein sequence ID" value="PWY82097.1"/>
    <property type="molecule type" value="Genomic_DNA"/>
</dbReference>
<dbReference type="VEuPathDB" id="FungiDB:BO70DRAFT_379634"/>
<feature type="compositionally biased region" description="Low complexity" evidence="1">
    <location>
        <begin position="36"/>
        <end position="54"/>
    </location>
</feature>
<dbReference type="GeneID" id="37067597"/>
<feature type="compositionally biased region" description="Acidic residues" evidence="1">
    <location>
        <begin position="514"/>
        <end position="530"/>
    </location>
</feature>
<feature type="region of interest" description="Disordered" evidence="1">
    <location>
        <begin position="351"/>
        <end position="439"/>
    </location>
</feature>
<proteinExistence type="predicted"/>
<comment type="caution">
    <text evidence="2">The sequence shown here is derived from an EMBL/GenBank/DDBJ whole genome shotgun (WGS) entry which is preliminary data.</text>
</comment>
<keyword evidence="3" id="KW-1185">Reference proteome</keyword>
<dbReference type="AlphaFoldDB" id="A0A317W9V9"/>
<evidence type="ECO:0000313" key="3">
    <source>
        <dbReference type="Proteomes" id="UP000247233"/>
    </source>
</evidence>
<feature type="compositionally biased region" description="Basic residues" evidence="1">
    <location>
        <begin position="608"/>
        <end position="618"/>
    </location>
</feature>
<feature type="region of interest" description="Disordered" evidence="1">
    <location>
        <begin position="1"/>
        <end position="87"/>
    </location>
</feature>
<evidence type="ECO:0000256" key="1">
    <source>
        <dbReference type="SAM" id="MobiDB-lite"/>
    </source>
</evidence>
<reference evidence="2 3" key="1">
    <citation type="submission" date="2016-12" db="EMBL/GenBank/DDBJ databases">
        <title>The genomes of Aspergillus section Nigri reveals drivers in fungal speciation.</title>
        <authorList>
            <consortium name="DOE Joint Genome Institute"/>
            <person name="Vesth T.C."/>
            <person name="Nybo J."/>
            <person name="Theobald S."/>
            <person name="Brandl J."/>
            <person name="Frisvad J.C."/>
            <person name="Nielsen K.F."/>
            <person name="Lyhne E.K."/>
            <person name="Kogle M.E."/>
            <person name="Kuo A."/>
            <person name="Riley R."/>
            <person name="Clum A."/>
            <person name="Nolan M."/>
            <person name="Lipzen A."/>
            <person name="Salamov A."/>
            <person name="Henrissat B."/>
            <person name="Wiebenga A."/>
            <person name="De Vries R.P."/>
            <person name="Grigoriev I.V."/>
            <person name="Mortensen U.H."/>
            <person name="Andersen M.R."/>
            <person name="Baker S.E."/>
        </authorList>
    </citation>
    <scope>NUCLEOTIDE SEQUENCE [LARGE SCALE GENOMIC DNA]</scope>
    <source>
        <strain evidence="2 3">CBS 117.55</strain>
    </source>
</reference>
<dbReference type="RefSeq" id="XP_025399362.1">
    <property type="nucleotide sequence ID" value="XM_025545360.1"/>
</dbReference>
<sequence>MAPNSRRTNRDHMSAKTGSSPKSPAGRTTKPRTRRASAPSPSLSPEPESSSAPLKRINASKARRSLKDRASCPEDNETMEDSSASSISGIMQSPAYFQNLRLDENNRLVDSPALPAHHHNDPQDSNAVRQHIAQRHVGLAPGVYEGRPVNPAGGPDMGFPHDAIRSNFPTGPAPHEHQDTKGMQSAPAAYQAAPNIPPEYRAVNYWQGPPAFGHPGMYGMQHPIPGPWMNFPFGYHDPRLPLWGGYNMPGFAAPGGGFPGNQWAHPPPPSTYEGPVSGLRDLPRNLPFHPLDLAVYEGQVAGRVDGFPGPPHHPANTSFHQQVPVAGRVDGFPGQQDHPPSLIHDEARVAGSVDKSPAQRDYSPKTPSYEGGQEAGMVEAPRSPSYPSLPYPQEREMESTVDGSLGDDTDLSDASFHENQETSGVVASPKTPPFSSILDLDEPPMASIVYEFLGDDTDIPDASLHQNQENSGVDGSPRAPFSPDLSPIPEEEENMVEEEPSCDQTDSVDTSFCDVEEASTVDESPSESDTENTRVTPNVLLPGPIRHFARKNGNVQLGTKRPREETPSDESSGSEFIEESEESEESAVEESGSEELPLRKNRKDTTRRMKGKGKKPTKLPKLSKQSNSAKYFKSFKPTRKNRHVEYAQDTEEQGDREDLSSSYFSNFSIPENKIQNNFPL</sequence>
<protein>
    <submittedName>
        <fullName evidence="2">Uncharacterized protein</fullName>
    </submittedName>
</protein>
<feature type="compositionally biased region" description="Polar residues" evidence="1">
    <location>
        <begin position="464"/>
        <end position="473"/>
    </location>
</feature>
<gene>
    <name evidence="2" type="ORF">BO70DRAFT_379634</name>
</gene>
<feature type="compositionally biased region" description="Acidic residues" evidence="1">
    <location>
        <begin position="489"/>
        <end position="501"/>
    </location>
</feature>
<feature type="region of interest" description="Disordered" evidence="1">
    <location>
        <begin position="459"/>
        <end position="664"/>
    </location>
</feature>
<dbReference type="Proteomes" id="UP000247233">
    <property type="component" value="Unassembled WGS sequence"/>
</dbReference>
<organism evidence="2 3">
    <name type="scientific">Aspergillus heteromorphus CBS 117.55</name>
    <dbReference type="NCBI Taxonomy" id="1448321"/>
    <lineage>
        <taxon>Eukaryota</taxon>
        <taxon>Fungi</taxon>
        <taxon>Dikarya</taxon>
        <taxon>Ascomycota</taxon>
        <taxon>Pezizomycotina</taxon>
        <taxon>Eurotiomycetes</taxon>
        <taxon>Eurotiomycetidae</taxon>
        <taxon>Eurotiales</taxon>
        <taxon>Aspergillaceae</taxon>
        <taxon>Aspergillus</taxon>
        <taxon>Aspergillus subgen. Circumdati</taxon>
    </lineage>
</organism>
<evidence type="ECO:0000313" key="2">
    <source>
        <dbReference type="EMBL" id="PWY82097.1"/>
    </source>
</evidence>
<accession>A0A317W9V9</accession>